<organism evidence="2 3">
    <name type="scientific">Marinactinospora rubrisoli</name>
    <dbReference type="NCBI Taxonomy" id="2715399"/>
    <lineage>
        <taxon>Bacteria</taxon>
        <taxon>Bacillati</taxon>
        <taxon>Actinomycetota</taxon>
        <taxon>Actinomycetes</taxon>
        <taxon>Streptosporangiales</taxon>
        <taxon>Nocardiopsidaceae</taxon>
        <taxon>Marinactinospora</taxon>
    </lineage>
</organism>
<dbReference type="InterPro" id="IPR016718">
    <property type="entry name" value="rRNA_m1G-MeTrfase_A_prd"/>
</dbReference>
<evidence type="ECO:0000259" key="1">
    <source>
        <dbReference type="Pfam" id="PF21302"/>
    </source>
</evidence>
<keyword evidence="2" id="KW-0489">Methyltransferase</keyword>
<comment type="caution">
    <text evidence="2">The sequence shown here is derived from an EMBL/GenBank/DDBJ whole genome shotgun (WGS) entry which is preliminary data.</text>
</comment>
<protein>
    <submittedName>
        <fullName evidence="2">RNA methyltransferase</fullName>
    </submittedName>
</protein>
<evidence type="ECO:0000313" key="3">
    <source>
        <dbReference type="Proteomes" id="UP001596540"/>
    </source>
</evidence>
<feature type="domain" description="23S rRNA (guanine(745)-N(1))-methyltransferase N-terminal" evidence="1">
    <location>
        <begin position="26"/>
        <end position="60"/>
    </location>
</feature>
<dbReference type="RefSeq" id="WP_379873785.1">
    <property type="nucleotide sequence ID" value="NZ_JBHTBH010000016.1"/>
</dbReference>
<dbReference type="InterPro" id="IPR029063">
    <property type="entry name" value="SAM-dependent_MTases_sf"/>
</dbReference>
<dbReference type="Pfam" id="PF21302">
    <property type="entry name" value="Zn_ribbon_RlmA"/>
    <property type="match status" value="1"/>
</dbReference>
<dbReference type="SUPFAM" id="SSF53335">
    <property type="entry name" value="S-adenosyl-L-methionine-dependent methyltransferases"/>
    <property type="match status" value="1"/>
</dbReference>
<dbReference type="PIRSF" id="PIRSF018249">
    <property type="entry name" value="MyrA_prd"/>
    <property type="match status" value="1"/>
</dbReference>
<dbReference type="GO" id="GO:0008168">
    <property type="term" value="F:methyltransferase activity"/>
    <property type="evidence" value="ECO:0007669"/>
    <property type="project" value="UniProtKB-KW"/>
</dbReference>
<reference evidence="3" key="1">
    <citation type="journal article" date="2019" name="Int. J. Syst. Evol. Microbiol.">
        <title>The Global Catalogue of Microorganisms (GCM) 10K type strain sequencing project: providing services to taxonomists for standard genome sequencing and annotation.</title>
        <authorList>
            <consortium name="The Broad Institute Genomics Platform"/>
            <consortium name="The Broad Institute Genome Sequencing Center for Infectious Disease"/>
            <person name="Wu L."/>
            <person name="Ma J."/>
        </authorList>
    </citation>
    <scope>NUCLEOTIDE SEQUENCE [LARGE SCALE GENOMIC DNA]</scope>
    <source>
        <strain evidence="3">CGMCC 4.7382</strain>
    </source>
</reference>
<evidence type="ECO:0000313" key="2">
    <source>
        <dbReference type="EMBL" id="MFC7331140.1"/>
    </source>
</evidence>
<dbReference type="EMBL" id="JBHTBH010000016">
    <property type="protein sequence ID" value="MFC7331140.1"/>
    <property type="molecule type" value="Genomic_DNA"/>
</dbReference>
<dbReference type="Proteomes" id="UP001596540">
    <property type="component" value="Unassembled WGS sequence"/>
</dbReference>
<accession>A0ABW2KQ49</accession>
<keyword evidence="2" id="KW-0808">Transferase</keyword>
<dbReference type="InterPro" id="IPR048647">
    <property type="entry name" value="RlmA_N"/>
</dbReference>
<name>A0ABW2KQ49_9ACTN</name>
<dbReference type="Gene3D" id="3.40.50.150">
    <property type="entry name" value="Vaccinia Virus protein VP39"/>
    <property type="match status" value="1"/>
</dbReference>
<proteinExistence type="predicted"/>
<dbReference type="GO" id="GO:0032259">
    <property type="term" value="P:methylation"/>
    <property type="evidence" value="ECO:0007669"/>
    <property type="project" value="UniProtKB-KW"/>
</dbReference>
<sequence>MTSSHSTPPAVPARLRMPPQVLAALCCPLCQGALTGRGESLACPAGHAFDVAREGYVSLLTGRAPASGGDSADMVRARQEFLAAGHFAPLADRLAALVADVPQPGLVADIGAGTGYYLARVLDAVPGALGLALDVSRYALRRAARCHARAGAVGCDAWRGLPLRTGSVGVLLNVFAPRNGPEFRRVLRPDGLLVVVTPTEDHLGELRAALGLVEVDPRKEERLERSLGPGFGLAGDERLDVPLRLGHADARTAAGMGPSARHLAAGELDRRVAALPDPAPVTAAFRLTAYRPRSGA</sequence>
<gene>
    <name evidence="2" type="ORF">ACFQRF_25715</name>
</gene>
<keyword evidence="3" id="KW-1185">Reference proteome</keyword>